<evidence type="ECO:0000313" key="6">
    <source>
        <dbReference type="Proteomes" id="UP000245762"/>
    </source>
</evidence>
<keyword evidence="2" id="KW-0808">Transferase</keyword>
<dbReference type="InterPro" id="IPR029055">
    <property type="entry name" value="Ntn_hydrolases_N"/>
</dbReference>
<dbReference type="GO" id="GO:0016740">
    <property type="term" value="F:transferase activity"/>
    <property type="evidence" value="ECO:0007669"/>
    <property type="project" value="UniProtKB-KW"/>
</dbReference>
<dbReference type="PANTHER" id="PTHR43199">
    <property type="entry name" value="GLUTATHIONE HYDROLASE"/>
    <property type="match status" value="1"/>
</dbReference>
<dbReference type="Proteomes" id="UP000245762">
    <property type="component" value="Unassembled WGS sequence"/>
</dbReference>
<evidence type="ECO:0000256" key="4">
    <source>
        <dbReference type="ARBA" id="ARBA00023145"/>
    </source>
</evidence>
<accession>A0A316L0P5</accession>
<proteinExistence type="inferred from homology"/>
<name>A0A316L0P5_9FLAO</name>
<keyword evidence="6" id="KW-1185">Reference proteome</keyword>
<gene>
    <name evidence="5" type="ORF">DKG77_00810</name>
</gene>
<dbReference type="InterPro" id="IPR043137">
    <property type="entry name" value="GGT_ssub_C"/>
</dbReference>
<dbReference type="Gene3D" id="3.60.20.40">
    <property type="match status" value="1"/>
</dbReference>
<evidence type="ECO:0000256" key="2">
    <source>
        <dbReference type="ARBA" id="ARBA00022679"/>
    </source>
</evidence>
<dbReference type="AlphaFoldDB" id="A0A316L0P5"/>
<sequence length="544" mass="60035">MDFITGKNTITYFLLIMSFLACNDQKETFLGVVTSATPEASQAGEKIMKMGGNAVDAAVAVSFALGVTEPAMSGLGGGTQVLLSLKNQPPIAINGTTFSPQNTLVTSEDTLTYHRRSTIPSTVKVLGYLHKKYGSGKVTWKELIAPAIELAKNGFEVGEFRAKVYEKYEAKLRRNKHHTSLFLINGNTAPKKGQILKQPILAGTLERLAEYGAEDFYSGQIAQSISEDMQNNNGWISLKDLKNFQDPKELTPLSIEYGDYTVYSQPPPCGGWTTLLILRLLEEESKNDKIKTDDLVKALYLAQNDRRTDPVTDLLQYDSIVDVKLSKQFATQLLSASLDFPNSDGNSSNNSGETTHFSVIDSQENVISVTASINAYFGSLAASDQLGFLYNSYMDDFVFGEPAHPFALRPNAMAYSSMSPTIVQKNGENRMVIGSPGSSRIISTVGQLTAKWIEKKDIANLIHTPRIHVNRNKVYFEKKKDTSLIADDVIQEYGLRFLFPDESLISQEGLNPYYGGVHAVAKEKDNWIGVADPRRDGQSIRVMN</sequence>
<comment type="caution">
    <text evidence="5">The sequence shown here is derived from an EMBL/GenBank/DDBJ whole genome shotgun (WGS) entry which is preliminary data.</text>
</comment>
<dbReference type="InterPro" id="IPR051792">
    <property type="entry name" value="GGT_bact"/>
</dbReference>
<dbReference type="PANTHER" id="PTHR43199:SF1">
    <property type="entry name" value="GLUTATHIONE HYDROLASE PROENZYME"/>
    <property type="match status" value="1"/>
</dbReference>
<dbReference type="Gene3D" id="1.10.246.230">
    <property type="match status" value="1"/>
</dbReference>
<keyword evidence="3" id="KW-0378">Hydrolase</keyword>
<organism evidence="5 6">
    <name type="scientific">Flagellimonas aquimarina</name>
    <dbReference type="NCBI Taxonomy" id="2201895"/>
    <lineage>
        <taxon>Bacteria</taxon>
        <taxon>Pseudomonadati</taxon>
        <taxon>Bacteroidota</taxon>
        <taxon>Flavobacteriia</taxon>
        <taxon>Flavobacteriales</taxon>
        <taxon>Flavobacteriaceae</taxon>
        <taxon>Flagellimonas</taxon>
    </lineage>
</organism>
<evidence type="ECO:0000256" key="3">
    <source>
        <dbReference type="ARBA" id="ARBA00022801"/>
    </source>
</evidence>
<evidence type="ECO:0000256" key="1">
    <source>
        <dbReference type="ARBA" id="ARBA00009381"/>
    </source>
</evidence>
<dbReference type="PRINTS" id="PR01210">
    <property type="entry name" value="GGTRANSPTASE"/>
</dbReference>
<protein>
    <recommendedName>
        <fullName evidence="7">Gamma-glutamyltransferase</fullName>
    </recommendedName>
</protein>
<reference evidence="5 6" key="1">
    <citation type="submission" date="2018-05" db="EMBL/GenBank/DDBJ databases">
        <title>Complete genome sequence of Flagellimonas aquimarina ECD12 isolated from seaweed Ecklonia cava.</title>
        <authorList>
            <person name="Choi S."/>
            <person name="Seong C."/>
        </authorList>
    </citation>
    <scope>NUCLEOTIDE SEQUENCE [LARGE SCALE GENOMIC DNA]</scope>
    <source>
        <strain evidence="5 6">ECD12</strain>
    </source>
</reference>
<dbReference type="OrthoDB" id="9781342at2"/>
<dbReference type="RefSeq" id="WP_109659273.1">
    <property type="nucleotide sequence ID" value="NZ_QGEG01000001.1"/>
</dbReference>
<dbReference type="SUPFAM" id="SSF56235">
    <property type="entry name" value="N-terminal nucleophile aminohydrolases (Ntn hydrolases)"/>
    <property type="match status" value="1"/>
</dbReference>
<dbReference type="GO" id="GO:0016787">
    <property type="term" value="F:hydrolase activity"/>
    <property type="evidence" value="ECO:0007669"/>
    <property type="project" value="UniProtKB-KW"/>
</dbReference>
<dbReference type="PROSITE" id="PS51257">
    <property type="entry name" value="PROKAR_LIPOPROTEIN"/>
    <property type="match status" value="1"/>
</dbReference>
<evidence type="ECO:0000313" key="5">
    <source>
        <dbReference type="EMBL" id="PWL39411.1"/>
    </source>
</evidence>
<dbReference type="Pfam" id="PF01019">
    <property type="entry name" value="G_glu_transpept"/>
    <property type="match status" value="1"/>
</dbReference>
<comment type="similarity">
    <text evidence="1">Belongs to the gamma-glutamyltransferase family.</text>
</comment>
<keyword evidence="4" id="KW-0865">Zymogen</keyword>
<evidence type="ECO:0008006" key="7">
    <source>
        <dbReference type="Google" id="ProtNLM"/>
    </source>
</evidence>
<dbReference type="EMBL" id="QGEG01000001">
    <property type="protein sequence ID" value="PWL39411.1"/>
    <property type="molecule type" value="Genomic_DNA"/>
</dbReference>